<gene>
    <name evidence="2" type="ORF">FPE_LOCUS19800</name>
</gene>
<feature type="compositionally biased region" description="Polar residues" evidence="1">
    <location>
        <begin position="113"/>
        <end position="124"/>
    </location>
</feature>
<evidence type="ECO:0000313" key="3">
    <source>
        <dbReference type="Proteomes" id="UP000834106"/>
    </source>
</evidence>
<feature type="compositionally biased region" description="Low complexity" evidence="1">
    <location>
        <begin position="26"/>
        <end position="38"/>
    </location>
</feature>
<organism evidence="2 3">
    <name type="scientific">Fraxinus pennsylvanica</name>
    <dbReference type="NCBI Taxonomy" id="56036"/>
    <lineage>
        <taxon>Eukaryota</taxon>
        <taxon>Viridiplantae</taxon>
        <taxon>Streptophyta</taxon>
        <taxon>Embryophyta</taxon>
        <taxon>Tracheophyta</taxon>
        <taxon>Spermatophyta</taxon>
        <taxon>Magnoliopsida</taxon>
        <taxon>eudicotyledons</taxon>
        <taxon>Gunneridae</taxon>
        <taxon>Pentapetalae</taxon>
        <taxon>asterids</taxon>
        <taxon>lamiids</taxon>
        <taxon>Lamiales</taxon>
        <taxon>Oleaceae</taxon>
        <taxon>Oleeae</taxon>
        <taxon>Fraxinus</taxon>
    </lineage>
</organism>
<evidence type="ECO:0000313" key="2">
    <source>
        <dbReference type="EMBL" id="CAI9772370.1"/>
    </source>
</evidence>
<reference evidence="2" key="1">
    <citation type="submission" date="2023-05" db="EMBL/GenBank/DDBJ databases">
        <authorList>
            <person name="Huff M."/>
        </authorList>
    </citation>
    <scope>NUCLEOTIDE SEQUENCE</scope>
</reference>
<dbReference type="AlphaFoldDB" id="A0AAD1ZMS1"/>
<dbReference type="Proteomes" id="UP000834106">
    <property type="component" value="Chromosome 12"/>
</dbReference>
<keyword evidence="3" id="KW-1185">Reference proteome</keyword>
<proteinExistence type="predicted"/>
<feature type="region of interest" description="Disordered" evidence="1">
    <location>
        <begin position="1"/>
        <end position="58"/>
    </location>
</feature>
<accession>A0AAD1ZMS1</accession>
<sequence>MSNSKSRYFCYRSDDGDDDEEEDKSSTITPINGTSTTTRKPSAIYKPKKTPSDPQPKAYFLLPMMTTRPKHHSLALPPNLHLRDYPNQRTSLPHRKTELPLTLLRPPFLPMSSPKSAPTQKKPS</sequence>
<protein>
    <submittedName>
        <fullName evidence="2">Uncharacterized protein</fullName>
    </submittedName>
</protein>
<name>A0AAD1ZMS1_9LAMI</name>
<feature type="region of interest" description="Disordered" evidence="1">
    <location>
        <begin position="105"/>
        <end position="124"/>
    </location>
</feature>
<dbReference type="EMBL" id="OU503047">
    <property type="protein sequence ID" value="CAI9772370.1"/>
    <property type="molecule type" value="Genomic_DNA"/>
</dbReference>
<evidence type="ECO:0000256" key="1">
    <source>
        <dbReference type="SAM" id="MobiDB-lite"/>
    </source>
</evidence>